<dbReference type="Proteomes" id="UP001429984">
    <property type="component" value="Unassembled WGS sequence"/>
</dbReference>
<evidence type="ECO:0008006" key="4">
    <source>
        <dbReference type="Google" id="ProtNLM"/>
    </source>
</evidence>
<feature type="signal peptide" evidence="1">
    <location>
        <begin position="1"/>
        <end position="17"/>
    </location>
</feature>
<evidence type="ECO:0000313" key="2">
    <source>
        <dbReference type="EMBL" id="MBF6025253.1"/>
    </source>
</evidence>
<evidence type="ECO:0000313" key="3">
    <source>
        <dbReference type="Proteomes" id="UP001429984"/>
    </source>
</evidence>
<sequence length="159" mass="17162">MINAARVGVLFLAMAMAAGCSDSRAISSSISDRFNASGRKSIDLADAVPGPWSRVCVLGPYSTNTVARQALGFDWDAESRTNIERDDGIALLLFVEGDDVVAYTEHPRSDGDFTNLSGQCFARNAAWFVQINRPETGWPGLFPAMTSTTRNLSARSARP</sequence>
<dbReference type="PROSITE" id="PS51257">
    <property type="entry name" value="PROKAR_LIPOPROTEIN"/>
    <property type="match status" value="1"/>
</dbReference>
<protein>
    <recommendedName>
        <fullName evidence="4">Lipoprotein</fullName>
    </recommendedName>
</protein>
<feature type="chain" id="PRO_5045047449" description="Lipoprotein" evidence="1">
    <location>
        <begin position="18"/>
        <end position="159"/>
    </location>
</feature>
<reference evidence="2 3" key="1">
    <citation type="submission" date="2020-11" db="EMBL/GenBank/DDBJ databases">
        <title>Draft Genome Sequence and Secondary Metabolite Biosynthetic Potential of the Lysobacter niastensis Type strain DSM 18481.</title>
        <authorList>
            <person name="Turrini P."/>
            <person name="Artuso I."/>
            <person name="Tescari M."/>
            <person name="Lugli G.A."/>
            <person name="Frangipani E."/>
            <person name="Ventura M."/>
            <person name="Visca P."/>
        </authorList>
    </citation>
    <scope>NUCLEOTIDE SEQUENCE [LARGE SCALE GENOMIC DNA]</scope>
    <source>
        <strain evidence="2 3">DSM 18481</strain>
    </source>
</reference>
<keyword evidence="1" id="KW-0732">Signal</keyword>
<gene>
    <name evidence="2" type="ORF">IU514_14560</name>
</gene>
<evidence type="ECO:0000256" key="1">
    <source>
        <dbReference type="SAM" id="SignalP"/>
    </source>
</evidence>
<organism evidence="2 3">
    <name type="scientific">Lysobacter niastensis</name>
    <dbReference type="NCBI Taxonomy" id="380629"/>
    <lineage>
        <taxon>Bacteria</taxon>
        <taxon>Pseudomonadati</taxon>
        <taxon>Pseudomonadota</taxon>
        <taxon>Gammaproteobacteria</taxon>
        <taxon>Lysobacterales</taxon>
        <taxon>Lysobacteraceae</taxon>
        <taxon>Lysobacter</taxon>
    </lineage>
</organism>
<keyword evidence="3" id="KW-1185">Reference proteome</keyword>
<accession>A0ABS0B8L2</accession>
<proteinExistence type="predicted"/>
<dbReference type="EMBL" id="JADLZT010000008">
    <property type="protein sequence ID" value="MBF6025253.1"/>
    <property type="molecule type" value="Genomic_DNA"/>
</dbReference>
<dbReference type="RefSeq" id="WP_386760314.1">
    <property type="nucleotide sequence ID" value="NZ_JBHSNI010000001.1"/>
</dbReference>
<comment type="caution">
    <text evidence="2">The sequence shown here is derived from an EMBL/GenBank/DDBJ whole genome shotgun (WGS) entry which is preliminary data.</text>
</comment>
<name>A0ABS0B8L2_9GAMM</name>